<dbReference type="GO" id="GO:0016747">
    <property type="term" value="F:acyltransferase activity, transferring groups other than amino-acyl groups"/>
    <property type="evidence" value="ECO:0007669"/>
    <property type="project" value="UniProtKB-ARBA"/>
</dbReference>
<evidence type="ECO:0000313" key="1">
    <source>
        <dbReference type="EMBL" id="RNG32923.1"/>
    </source>
</evidence>
<dbReference type="Proteomes" id="UP000275401">
    <property type="component" value="Unassembled WGS sequence"/>
</dbReference>
<proteinExistence type="predicted"/>
<organism evidence="1 2">
    <name type="scientific">Streptomyces botrytidirepellens</name>
    <dbReference type="NCBI Taxonomy" id="2486417"/>
    <lineage>
        <taxon>Bacteria</taxon>
        <taxon>Bacillati</taxon>
        <taxon>Actinomycetota</taxon>
        <taxon>Actinomycetes</taxon>
        <taxon>Kitasatosporales</taxon>
        <taxon>Streptomycetaceae</taxon>
        <taxon>Streptomyces</taxon>
    </lineage>
</organism>
<keyword evidence="2" id="KW-1185">Reference proteome</keyword>
<name>A0A3M8WXQ7_9ACTN</name>
<dbReference type="EMBL" id="RIBZ01000098">
    <property type="protein sequence ID" value="RNG32923.1"/>
    <property type="molecule type" value="Genomic_DNA"/>
</dbReference>
<dbReference type="InterPro" id="IPR016039">
    <property type="entry name" value="Thiolase-like"/>
</dbReference>
<comment type="caution">
    <text evidence="1">The sequence shown here is derived from an EMBL/GenBank/DDBJ whole genome shotgun (WGS) entry which is preliminary data.</text>
</comment>
<sequence length="252" mass="25936">MDEQVVITAVSSGEVDTEDLWRAHTAGADGWRDVNKWTRELPERIVELAGHALAGAGEPDPAGTGCVTGSVYGSGHVAESIRARLDAGARSSLAPESFLYFNAHGVTSLICLRHGLGGYCATVLGPGAGMQALAIGQRRIRLAGGAPVLCGAYELFSPAAARACGSEPETGWAAFLVLETASRARARGARVLARTGPVEKCPPSAARSADARATAPLAELAAVVAGDREAATVTVAAAGRRHGYRCTAYKEG</sequence>
<dbReference type="SUPFAM" id="SSF53901">
    <property type="entry name" value="Thiolase-like"/>
    <property type="match status" value="1"/>
</dbReference>
<gene>
    <name evidence="1" type="ORF">EEJ42_07725</name>
</gene>
<accession>A0A3M8WXQ7</accession>
<dbReference type="AlphaFoldDB" id="A0A3M8WXQ7"/>
<evidence type="ECO:0000313" key="2">
    <source>
        <dbReference type="Proteomes" id="UP000275401"/>
    </source>
</evidence>
<dbReference type="RefSeq" id="WP_123099225.1">
    <property type="nucleotide sequence ID" value="NZ_RIBZ01000098.1"/>
</dbReference>
<dbReference type="Gene3D" id="3.40.47.10">
    <property type="match status" value="1"/>
</dbReference>
<protein>
    <submittedName>
        <fullName evidence="1">3-oxoacyl-ACP synthase</fullName>
    </submittedName>
</protein>
<reference evidence="1 2" key="1">
    <citation type="submission" date="2018-11" db="EMBL/GenBank/DDBJ databases">
        <title>The Potential of Streptomyces as Biocontrol Agents against the Tomato grey mould, Botrytis cinerea (Gray mold) Frontiers in Microbiology.</title>
        <authorList>
            <person name="Li D."/>
        </authorList>
    </citation>
    <scope>NUCLEOTIDE SEQUENCE [LARGE SCALE GENOMIC DNA]</scope>
    <source>
        <strain evidence="1 2">NEAU-LD23</strain>
    </source>
</reference>